<keyword evidence="1" id="KW-0812">Transmembrane</keyword>
<dbReference type="AlphaFoldDB" id="A0AAN9RTZ9"/>
<keyword evidence="1" id="KW-1133">Transmembrane helix</keyword>
<dbReference type="Gene3D" id="2.60.120.920">
    <property type="match status" value="1"/>
</dbReference>
<keyword evidence="3" id="KW-1185">Reference proteome</keyword>
<comment type="caution">
    <text evidence="2">The sequence shown here is derived from an EMBL/GenBank/DDBJ whole genome shotgun (WGS) entry which is preliminary data.</text>
</comment>
<evidence type="ECO:0008006" key="4">
    <source>
        <dbReference type="Google" id="ProtNLM"/>
    </source>
</evidence>
<accession>A0AAN9RTZ9</accession>
<keyword evidence="1" id="KW-0472">Membrane</keyword>
<sequence>MGQVIHVAVVAASLGCVSTLLLVFIWRLCHHKKEHRNFVKANSLSRVESLQTGIARLHQQPTSYQQFDHKSKTKGNFYVFHNGVSRRGHLFNWDDHPYLVIDAVENGWSRFAFTNYKSNMPSPSKRSTLLGACAAGEYGRETEAEISWEACNGSTESMQKIRLNPGLKKVLHTNNPSNMTVASVIRTALPLPGPPLGNYAFPQEAYFEITILNSRASDHESVVGKREGEKTKLLIEDSSNGTVDLDMVEEMKLGQKEGGGKCGSAMFSLGLTAGGGVPLRVPGSYPRSIGFTSNGCVFLEGMKLVMEAEKAQWVGTDRVIGCGFDPRQKKVFFTLDSELVHVIHCQSEEFATPLCPTLAANIDIQVLVNFGQCAFKYAPGNAQRTPNPCFIAPLVNSPGATLGYDDSKELFSMGRIDSQWLNRSSNKGNHPNGAQVFDFDESEADLFEIVLDGSEKFQDTVS</sequence>
<evidence type="ECO:0000313" key="3">
    <source>
        <dbReference type="Proteomes" id="UP001386955"/>
    </source>
</evidence>
<dbReference type="PANTHER" id="PTHR44991">
    <property type="entry name" value="IMMUNOGLOBULIN SUPERFAMILY MEMBER 5"/>
    <property type="match status" value="1"/>
</dbReference>
<protein>
    <recommendedName>
        <fullName evidence="4">SPRY domain-containing protein</fullName>
    </recommendedName>
</protein>
<dbReference type="CDD" id="cd12885">
    <property type="entry name" value="SPRY_RanBP_like"/>
    <property type="match status" value="1"/>
</dbReference>
<gene>
    <name evidence="2" type="ORF">VNO78_28835</name>
</gene>
<dbReference type="InterPro" id="IPR044736">
    <property type="entry name" value="Gid1/RanBPM/SPLA_SPRY"/>
</dbReference>
<dbReference type="InterPro" id="IPR043136">
    <property type="entry name" value="B30.2/SPRY_sf"/>
</dbReference>
<name>A0AAN9RTZ9_PSOTE</name>
<dbReference type="EMBL" id="JAYMYS010000008">
    <property type="protein sequence ID" value="KAK7383163.1"/>
    <property type="molecule type" value="Genomic_DNA"/>
</dbReference>
<reference evidence="2 3" key="1">
    <citation type="submission" date="2024-01" db="EMBL/GenBank/DDBJ databases">
        <title>The genomes of 5 underutilized Papilionoideae crops provide insights into root nodulation and disease resistanc.</title>
        <authorList>
            <person name="Jiang F."/>
        </authorList>
    </citation>
    <scope>NUCLEOTIDE SEQUENCE [LARGE SCALE GENOMIC DNA]</scope>
    <source>
        <strain evidence="2">DUOXIRENSHENG_FW03</strain>
        <tissue evidence="2">Leaves</tissue>
    </source>
</reference>
<proteinExistence type="predicted"/>
<evidence type="ECO:0000313" key="2">
    <source>
        <dbReference type="EMBL" id="KAK7383163.1"/>
    </source>
</evidence>
<dbReference type="PANTHER" id="PTHR44991:SF1">
    <property type="entry name" value="IMMUNOGLOBULIN SUPERFAMILY MEMBER 5"/>
    <property type="match status" value="1"/>
</dbReference>
<feature type="transmembrane region" description="Helical" evidence="1">
    <location>
        <begin position="6"/>
        <end position="26"/>
    </location>
</feature>
<dbReference type="Proteomes" id="UP001386955">
    <property type="component" value="Unassembled WGS sequence"/>
</dbReference>
<organism evidence="2 3">
    <name type="scientific">Psophocarpus tetragonolobus</name>
    <name type="common">Winged bean</name>
    <name type="synonym">Dolichos tetragonolobus</name>
    <dbReference type="NCBI Taxonomy" id="3891"/>
    <lineage>
        <taxon>Eukaryota</taxon>
        <taxon>Viridiplantae</taxon>
        <taxon>Streptophyta</taxon>
        <taxon>Embryophyta</taxon>
        <taxon>Tracheophyta</taxon>
        <taxon>Spermatophyta</taxon>
        <taxon>Magnoliopsida</taxon>
        <taxon>eudicotyledons</taxon>
        <taxon>Gunneridae</taxon>
        <taxon>Pentapetalae</taxon>
        <taxon>rosids</taxon>
        <taxon>fabids</taxon>
        <taxon>Fabales</taxon>
        <taxon>Fabaceae</taxon>
        <taxon>Papilionoideae</taxon>
        <taxon>50 kb inversion clade</taxon>
        <taxon>NPAAA clade</taxon>
        <taxon>indigoferoid/millettioid clade</taxon>
        <taxon>Phaseoleae</taxon>
        <taxon>Psophocarpus</taxon>
    </lineage>
</organism>
<evidence type="ECO:0000256" key="1">
    <source>
        <dbReference type="SAM" id="Phobius"/>
    </source>
</evidence>